<accession>X6L8F6</accession>
<gene>
    <name evidence="2" type="ORF">RFI_39741</name>
</gene>
<dbReference type="Proteomes" id="UP000023152">
    <property type="component" value="Unassembled WGS sequence"/>
</dbReference>
<proteinExistence type="predicted"/>
<evidence type="ECO:0000313" key="2">
    <source>
        <dbReference type="EMBL" id="ETN97785.1"/>
    </source>
</evidence>
<feature type="compositionally biased region" description="Basic and acidic residues" evidence="1">
    <location>
        <begin position="52"/>
        <end position="69"/>
    </location>
</feature>
<name>X6L8F6_RETFI</name>
<dbReference type="AlphaFoldDB" id="X6L8F6"/>
<evidence type="ECO:0000256" key="1">
    <source>
        <dbReference type="SAM" id="MobiDB-lite"/>
    </source>
</evidence>
<organism evidence="2 3">
    <name type="scientific">Reticulomyxa filosa</name>
    <dbReference type="NCBI Taxonomy" id="46433"/>
    <lineage>
        <taxon>Eukaryota</taxon>
        <taxon>Sar</taxon>
        <taxon>Rhizaria</taxon>
        <taxon>Retaria</taxon>
        <taxon>Foraminifera</taxon>
        <taxon>Monothalamids</taxon>
        <taxon>Reticulomyxidae</taxon>
        <taxon>Reticulomyxa</taxon>
    </lineage>
</organism>
<feature type="non-terminal residue" evidence="2">
    <location>
        <position position="1"/>
    </location>
</feature>
<feature type="region of interest" description="Disordered" evidence="1">
    <location>
        <begin position="47"/>
        <end position="69"/>
    </location>
</feature>
<evidence type="ECO:0000313" key="3">
    <source>
        <dbReference type="Proteomes" id="UP000023152"/>
    </source>
</evidence>
<dbReference type="EMBL" id="ASPP01048610">
    <property type="protein sequence ID" value="ETN97785.1"/>
    <property type="molecule type" value="Genomic_DNA"/>
</dbReference>
<protein>
    <submittedName>
        <fullName evidence="2">Uncharacterized protein</fullName>
    </submittedName>
</protein>
<reference evidence="2 3" key="1">
    <citation type="journal article" date="2013" name="Curr. Biol.">
        <title>The Genome of the Foraminiferan Reticulomyxa filosa.</title>
        <authorList>
            <person name="Glockner G."/>
            <person name="Hulsmann N."/>
            <person name="Schleicher M."/>
            <person name="Noegel A.A."/>
            <person name="Eichinger L."/>
            <person name="Gallinger C."/>
            <person name="Pawlowski J."/>
            <person name="Sierra R."/>
            <person name="Euteneuer U."/>
            <person name="Pillet L."/>
            <person name="Moustafa A."/>
            <person name="Platzer M."/>
            <person name="Groth M."/>
            <person name="Szafranski K."/>
            <person name="Schliwa M."/>
        </authorList>
    </citation>
    <scope>NUCLEOTIDE SEQUENCE [LARGE SCALE GENOMIC DNA]</scope>
</reference>
<sequence>AVHFVKAYIGKHSVTYDGKLDSNGKTVRGQWKIGESTRDDFVLELPVAQTSGDEKEEKEEQKETETKTEAEEYELEFHCKYKYQNTWYPFTFKGRYVCNTMFGHGNDEEGAFEISARLDDKLLMEKRYLGSHTVVYRGTPHRDKKKIEGSWTSGSLSDAFEMEMTNEMISVVTVTSEFQTRVKADYYQYQWTPFDFDTILENDGTMVGSGKDTVGVFTIDGKIDMKKKTVYFEKKYLGMHLVVYRGTIKENLVEMTGKWFINEYNEGEPASQ</sequence>
<comment type="caution">
    <text evidence="2">The sequence shown here is derived from an EMBL/GenBank/DDBJ whole genome shotgun (WGS) entry which is preliminary data.</text>
</comment>
<keyword evidence="3" id="KW-1185">Reference proteome</keyword>